<sequence>MHWSSGVKEKVHVSPTNEHLVFVSPSVMAKDVVIYSRIVGAGTEKCEYYVNEPMPHVRLTICGDGNVELLEKGVTLNVGKLTIFES</sequence>
<keyword evidence="2" id="KW-1185">Reference proteome</keyword>
<name>A0A6M1R8J5_9GAMM</name>
<proteinExistence type="predicted"/>
<accession>A0A6M1R8J5</accession>
<reference evidence="1 2" key="1">
    <citation type="submission" date="2020-02" db="EMBL/GenBank/DDBJ databases">
        <title>The draft genome of Grimontia sedimenta sp. nov., isolated from benthic sediments near coral reefs south of Kuwait.</title>
        <authorList>
            <person name="Mahmoud H.M."/>
            <person name="Jose L."/>
            <person name="Eapen S."/>
        </authorList>
    </citation>
    <scope>NUCLEOTIDE SEQUENCE [LARGE SCALE GENOMIC DNA]</scope>
    <source>
        <strain evidence="1 2">S25</strain>
    </source>
</reference>
<comment type="caution">
    <text evidence="1">The sequence shown here is derived from an EMBL/GenBank/DDBJ whole genome shotgun (WGS) entry which is preliminary data.</text>
</comment>
<gene>
    <name evidence="1" type="ORF">G5S52_12580</name>
</gene>
<dbReference type="AlphaFoldDB" id="A0A6M1R8J5"/>
<protein>
    <submittedName>
        <fullName evidence="1">Uncharacterized protein</fullName>
    </submittedName>
</protein>
<evidence type="ECO:0000313" key="2">
    <source>
        <dbReference type="Proteomes" id="UP000473008"/>
    </source>
</evidence>
<organism evidence="1 2">
    <name type="scientific">Grimontia sedimenti</name>
    <dbReference type="NCBI Taxonomy" id="2711294"/>
    <lineage>
        <taxon>Bacteria</taxon>
        <taxon>Pseudomonadati</taxon>
        <taxon>Pseudomonadota</taxon>
        <taxon>Gammaproteobacteria</taxon>
        <taxon>Vibrionales</taxon>
        <taxon>Vibrionaceae</taxon>
        <taxon>Grimontia</taxon>
    </lineage>
</organism>
<dbReference type="EMBL" id="JAALDL010000009">
    <property type="protein sequence ID" value="NGN98453.1"/>
    <property type="molecule type" value="Genomic_DNA"/>
</dbReference>
<dbReference type="Proteomes" id="UP000473008">
    <property type="component" value="Unassembled WGS sequence"/>
</dbReference>
<evidence type="ECO:0000313" key="1">
    <source>
        <dbReference type="EMBL" id="NGN98453.1"/>
    </source>
</evidence>